<evidence type="ECO:0000256" key="1">
    <source>
        <dbReference type="SAM" id="MobiDB-lite"/>
    </source>
</evidence>
<keyword evidence="3" id="KW-1185">Reference proteome</keyword>
<dbReference type="EMBL" id="HG916765">
    <property type="protein sequence ID" value="CDM23504.1"/>
    <property type="molecule type" value="Genomic_DNA"/>
</dbReference>
<protein>
    <submittedName>
        <fullName evidence="2">Uncharacterized protein</fullName>
    </submittedName>
</protein>
<gene>
    <name evidence="2" type="ORF">BN940_05176</name>
</gene>
<organism evidence="2 3">
    <name type="scientific">Castellaniella defragrans (strain DSM 12143 / CCUG 39792 / 65Phen)</name>
    <name type="common">Alcaligenes defragrans</name>
    <dbReference type="NCBI Taxonomy" id="1437824"/>
    <lineage>
        <taxon>Bacteria</taxon>
        <taxon>Pseudomonadati</taxon>
        <taxon>Pseudomonadota</taxon>
        <taxon>Betaproteobacteria</taxon>
        <taxon>Burkholderiales</taxon>
        <taxon>Alcaligenaceae</taxon>
        <taxon>Castellaniella</taxon>
    </lineage>
</organism>
<dbReference type="HOGENOM" id="CLU_2895727_0_0_4"/>
<sequence>MGSDFSPRRSWNPARPAGAARKVFAKEVPGKALPKGPAAEDPAGKGRRGRLIQKNPSGTAHP</sequence>
<dbReference type="STRING" id="1437824.BN940_05176"/>
<reference evidence="2 3" key="1">
    <citation type="journal article" date="2014" name="BMC Microbiol.">
        <title>The oxygen-independent metabolism of cyclic monoterpenes in Castellaniella defragrans 65Phen.</title>
        <authorList>
            <person name="Petasch J."/>
            <person name="Disch E.M."/>
            <person name="Markert S."/>
            <person name="Becher D."/>
            <person name="Schweder T."/>
            <person name="Huttel B."/>
            <person name="Reinhardt R."/>
            <person name="Harder J."/>
        </authorList>
    </citation>
    <scope>NUCLEOTIDE SEQUENCE [LARGE SCALE GENOMIC DNA]</scope>
    <source>
        <strain evidence="2">65Phen</strain>
    </source>
</reference>
<feature type="region of interest" description="Disordered" evidence="1">
    <location>
        <begin position="1"/>
        <end position="62"/>
    </location>
</feature>
<name>W8WVB7_CASD6</name>
<proteinExistence type="predicted"/>
<dbReference type="KEGG" id="cdn:BN940_05176"/>
<dbReference type="AlphaFoldDB" id="W8WVB7"/>
<evidence type="ECO:0000313" key="2">
    <source>
        <dbReference type="EMBL" id="CDM23504.1"/>
    </source>
</evidence>
<accession>W8WVB7</accession>
<evidence type="ECO:0000313" key="3">
    <source>
        <dbReference type="Proteomes" id="UP000019805"/>
    </source>
</evidence>
<dbReference type="Proteomes" id="UP000019805">
    <property type="component" value="Chromosome"/>
</dbReference>